<dbReference type="AlphaFoldDB" id="A0A1I2I3V5"/>
<sequence length="74" mass="8801">METKRSLEEIPPMKVGQWNSYRPEDVKRWGVERFLDEVAPKEPLEIPDLGFTEEENRRMDEILREEREAANNGI</sequence>
<dbReference type="STRING" id="662367.SAMN05216167_1536"/>
<keyword evidence="2" id="KW-1185">Reference proteome</keyword>
<dbReference type="RefSeq" id="WP_093835287.1">
    <property type="nucleotide sequence ID" value="NZ_FOLQ01000053.1"/>
</dbReference>
<reference evidence="1 2" key="1">
    <citation type="submission" date="2016-10" db="EMBL/GenBank/DDBJ databases">
        <authorList>
            <person name="de Groot N.N."/>
        </authorList>
    </citation>
    <scope>NUCLEOTIDE SEQUENCE [LARGE SCALE GENOMIC DNA]</scope>
    <source>
        <strain evidence="1 2">DSM 26130</strain>
    </source>
</reference>
<dbReference type="EMBL" id="FOLQ01000053">
    <property type="protein sequence ID" value="SFF35596.1"/>
    <property type="molecule type" value="Genomic_DNA"/>
</dbReference>
<dbReference type="OrthoDB" id="886035at2"/>
<accession>A0A1I2I3V5</accession>
<protein>
    <submittedName>
        <fullName evidence="1">Uncharacterized protein</fullName>
    </submittedName>
</protein>
<proteinExistence type="predicted"/>
<evidence type="ECO:0000313" key="2">
    <source>
        <dbReference type="Proteomes" id="UP000198598"/>
    </source>
</evidence>
<evidence type="ECO:0000313" key="1">
    <source>
        <dbReference type="EMBL" id="SFF35596.1"/>
    </source>
</evidence>
<name>A0A1I2I3V5_9BACT</name>
<dbReference type="Proteomes" id="UP000198598">
    <property type="component" value="Unassembled WGS sequence"/>
</dbReference>
<gene>
    <name evidence="1" type="ORF">SAMN05216167_1536</name>
</gene>
<organism evidence="1 2">
    <name type="scientific">Spirosoma endophyticum</name>
    <dbReference type="NCBI Taxonomy" id="662367"/>
    <lineage>
        <taxon>Bacteria</taxon>
        <taxon>Pseudomonadati</taxon>
        <taxon>Bacteroidota</taxon>
        <taxon>Cytophagia</taxon>
        <taxon>Cytophagales</taxon>
        <taxon>Cytophagaceae</taxon>
        <taxon>Spirosoma</taxon>
    </lineage>
</organism>